<dbReference type="InterPro" id="IPR011050">
    <property type="entry name" value="Pectin_lyase_fold/virulence"/>
</dbReference>
<feature type="signal peptide" evidence="1">
    <location>
        <begin position="1"/>
        <end position="19"/>
    </location>
</feature>
<name>D3AW16_HETP5</name>
<evidence type="ECO:0000313" key="3">
    <source>
        <dbReference type="Proteomes" id="UP000001396"/>
    </source>
</evidence>
<feature type="chain" id="PRO_5003041081" description="Right handed beta helix domain-containing protein" evidence="1">
    <location>
        <begin position="20"/>
        <end position="320"/>
    </location>
</feature>
<keyword evidence="1" id="KW-0732">Signal</keyword>
<gene>
    <name evidence="2" type="ORF">PPL_00283</name>
</gene>
<dbReference type="SUPFAM" id="SSF51126">
    <property type="entry name" value="Pectin lyase-like"/>
    <property type="match status" value="1"/>
</dbReference>
<dbReference type="RefSeq" id="XP_020438594.1">
    <property type="nucleotide sequence ID" value="XM_020571320.1"/>
</dbReference>
<protein>
    <recommendedName>
        <fullName evidence="4">Right handed beta helix domain-containing protein</fullName>
    </recommendedName>
</protein>
<comment type="caution">
    <text evidence="2">The sequence shown here is derived from an EMBL/GenBank/DDBJ whole genome shotgun (WGS) entry which is preliminary data.</text>
</comment>
<dbReference type="Proteomes" id="UP000001396">
    <property type="component" value="Unassembled WGS sequence"/>
</dbReference>
<evidence type="ECO:0000313" key="2">
    <source>
        <dbReference type="EMBL" id="EFA86489.1"/>
    </source>
</evidence>
<sequence length="320" mass="35625">MNTLIFILFATLSFQFCHSQWPDQTNTGYIHAPGYPGSLTTCTTPIPSNSMVKYCNFPDGYYVGSGSNYPRNITFIGCRFASNALDDANVAVFGYNITFNYCTFEPIFNITNPSYTQGYQYGIDQRKFAGGLFINYCNIWGFGNGLQLGFSNKTNPIIVTNSWIHNPRADGGIDHTDGILENYGGVSYMTFDHNTIVGVGNTQALGLQGADDPYDHITVTNNLFSGYGYVVSFGHKMSTNIIFTGNVWSSQFEPIHGPMYDSTLFETAGLNNLWKNNTLKVYPGTTWMNFGNNGKYWWATDGMVSNPNQIIGHNIDYINP</sequence>
<organism evidence="2 3">
    <name type="scientific">Heterostelium pallidum (strain ATCC 26659 / Pp 5 / PN500)</name>
    <name type="common">Cellular slime mold</name>
    <name type="synonym">Polysphondylium pallidum</name>
    <dbReference type="NCBI Taxonomy" id="670386"/>
    <lineage>
        <taxon>Eukaryota</taxon>
        <taxon>Amoebozoa</taxon>
        <taxon>Evosea</taxon>
        <taxon>Eumycetozoa</taxon>
        <taxon>Dictyostelia</taxon>
        <taxon>Acytosteliales</taxon>
        <taxon>Acytosteliaceae</taxon>
        <taxon>Heterostelium</taxon>
    </lineage>
</organism>
<evidence type="ECO:0008006" key="4">
    <source>
        <dbReference type="Google" id="ProtNLM"/>
    </source>
</evidence>
<dbReference type="InParanoid" id="D3AW16"/>
<evidence type="ECO:0000256" key="1">
    <source>
        <dbReference type="SAM" id="SignalP"/>
    </source>
</evidence>
<proteinExistence type="predicted"/>
<dbReference type="EMBL" id="ADBJ01000002">
    <property type="protein sequence ID" value="EFA86489.1"/>
    <property type="molecule type" value="Genomic_DNA"/>
</dbReference>
<reference evidence="2 3" key="1">
    <citation type="journal article" date="2011" name="Genome Res.">
        <title>Phylogeny-wide analysis of social amoeba genomes highlights ancient origins for complex intercellular communication.</title>
        <authorList>
            <person name="Heidel A.J."/>
            <person name="Lawal H.M."/>
            <person name="Felder M."/>
            <person name="Schilde C."/>
            <person name="Helps N.R."/>
            <person name="Tunggal B."/>
            <person name="Rivero F."/>
            <person name="John U."/>
            <person name="Schleicher M."/>
            <person name="Eichinger L."/>
            <person name="Platzer M."/>
            <person name="Noegel A.A."/>
            <person name="Schaap P."/>
            <person name="Gloeckner G."/>
        </authorList>
    </citation>
    <scope>NUCLEOTIDE SEQUENCE [LARGE SCALE GENOMIC DNA]</scope>
    <source>
        <strain evidence="3">ATCC 26659 / Pp 5 / PN500</strain>
    </source>
</reference>
<keyword evidence="3" id="KW-1185">Reference proteome</keyword>
<accession>D3AW16</accession>
<dbReference type="AlphaFoldDB" id="D3AW16"/>
<dbReference type="GeneID" id="31355817"/>